<accession>A0ABD0XGF5</accession>
<dbReference type="Pfam" id="PF15759">
    <property type="entry name" value="TMEM108"/>
    <property type="match status" value="1"/>
</dbReference>
<feature type="compositionally biased region" description="Basic and acidic residues" evidence="1">
    <location>
        <begin position="16"/>
        <end position="25"/>
    </location>
</feature>
<keyword evidence="2" id="KW-0812">Transmembrane</keyword>
<feature type="transmembrane region" description="Helical" evidence="2">
    <location>
        <begin position="500"/>
        <end position="522"/>
    </location>
</feature>
<reference evidence="3 4" key="1">
    <citation type="submission" date="2024-06" db="EMBL/GenBank/DDBJ databases">
        <authorList>
            <person name="Pan Q."/>
            <person name="Wen M."/>
            <person name="Jouanno E."/>
            <person name="Zahm M."/>
            <person name="Klopp C."/>
            <person name="Cabau C."/>
            <person name="Louis A."/>
            <person name="Berthelot C."/>
            <person name="Parey E."/>
            <person name="Roest Crollius H."/>
            <person name="Montfort J."/>
            <person name="Robinson-Rechavi M."/>
            <person name="Bouchez O."/>
            <person name="Lampietro C."/>
            <person name="Lopez Roques C."/>
            <person name="Donnadieu C."/>
            <person name="Postlethwait J."/>
            <person name="Bobe J."/>
            <person name="Verreycken H."/>
            <person name="Guiguen Y."/>
        </authorList>
    </citation>
    <scope>NUCLEOTIDE SEQUENCE [LARGE SCALE GENOMIC DNA]</scope>
    <source>
        <strain evidence="3">Up_M1</strain>
        <tissue evidence="3">Testis</tissue>
    </source>
</reference>
<dbReference type="PANTHER" id="PTHR28673">
    <property type="entry name" value="TRANSMEMBRANE PROTEIN 108"/>
    <property type="match status" value="1"/>
</dbReference>
<feature type="compositionally biased region" description="Basic and acidic residues" evidence="1">
    <location>
        <begin position="281"/>
        <end position="291"/>
    </location>
</feature>
<dbReference type="InterPro" id="IPR031508">
    <property type="entry name" value="TMEM108"/>
</dbReference>
<dbReference type="PANTHER" id="PTHR28673:SF1">
    <property type="entry name" value="TRANSMEMBRANE PROTEIN 108"/>
    <property type="match status" value="1"/>
</dbReference>
<feature type="compositionally biased region" description="Polar residues" evidence="1">
    <location>
        <begin position="326"/>
        <end position="337"/>
    </location>
</feature>
<proteinExistence type="predicted"/>
<feature type="compositionally biased region" description="Polar residues" evidence="1">
    <location>
        <begin position="443"/>
        <end position="458"/>
    </location>
</feature>
<dbReference type="EMBL" id="JAGEUA010000002">
    <property type="protein sequence ID" value="KAL1006922.1"/>
    <property type="molecule type" value="Genomic_DNA"/>
</dbReference>
<organism evidence="3 4">
    <name type="scientific">Umbra pygmaea</name>
    <name type="common">Eastern mudminnow</name>
    <dbReference type="NCBI Taxonomy" id="75934"/>
    <lineage>
        <taxon>Eukaryota</taxon>
        <taxon>Metazoa</taxon>
        <taxon>Chordata</taxon>
        <taxon>Craniata</taxon>
        <taxon>Vertebrata</taxon>
        <taxon>Euteleostomi</taxon>
        <taxon>Actinopterygii</taxon>
        <taxon>Neopterygii</taxon>
        <taxon>Teleostei</taxon>
        <taxon>Protacanthopterygii</taxon>
        <taxon>Esociformes</taxon>
        <taxon>Umbridae</taxon>
        <taxon>Umbra</taxon>
    </lineage>
</organism>
<evidence type="ECO:0000313" key="3">
    <source>
        <dbReference type="EMBL" id="KAL1006922.1"/>
    </source>
</evidence>
<gene>
    <name evidence="3" type="ORF">UPYG_G00078920</name>
</gene>
<protein>
    <recommendedName>
        <fullName evidence="5">Transmembrane protein 108</fullName>
    </recommendedName>
</protein>
<feature type="region of interest" description="Disordered" evidence="1">
    <location>
        <begin position="229"/>
        <end position="294"/>
    </location>
</feature>
<keyword evidence="4" id="KW-1185">Reference proteome</keyword>
<evidence type="ECO:0008006" key="5">
    <source>
        <dbReference type="Google" id="ProtNLM"/>
    </source>
</evidence>
<feature type="compositionally biased region" description="Polar residues" evidence="1">
    <location>
        <begin position="1"/>
        <end position="10"/>
    </location>
</feature>
<dbReference type="Proteomes" id="UP001557470">
    <property type="component" value="Unassembled WGS sequence"/>
</dbReference>
<comment type="caution">
    <text evidence="3">The sequence shown here is derived from an EMBL/GenBank/DDBJ whole genome shotgun (WGS) entry which is preliminary data.</text>
</comment>
<keyword evidence="2" id="KW-0472">Membrane</keyword>
<evidence type="ECO:0000256" key="1">
    <source>
        <dbReference type="SAM" id="MobiDB-lite"/>
    </source>
</evidence>
<feature type="region of interest" description="Disordered" evidence="1">
    <location>
        <begin position="74"/>
        <end position="125"/>
    </location>
</feature>
<dbReference type="AlphaFoldDB" id="A0ABD0XGF5"/>
<feature type="region of interest" description="Disordered" evidence="1">
    <location>
        <begin position="1"/>
        <end position="42"/>
    </location>
</feature>
<feature type="region of interest" description="Disordered" evidence="1">
    <location>
        <begin position="306"/>
        <end position="379"/>
    </location>
</feature>
<feature type="region of interest" description="Disordered" evidence="1">
    <location>
        <begin position="438"/>
        <end position="458"/>
    </location>
</feature>
<name>A0ABD0XGF5_UMBPY</name>
<feature type="compositionally biased region" description="Low complexity" evidence="1">
    <location>
        <begin position="366"/>
        <end position="377"/>
    </location>
</feature>
<evidence type="ECO:0000256" key="2">
    <source>
        <dbReference type="SAM" id="Phobius"/>
    </source>
</evidence>
<evidence type="ECO:0000313" key="4">
    <source>
        <dbReference type="Proteomes" id="UP001557470"/>
    </source>
</evidence>
<keyword evidence="2" id="KW-1133">Transmembrane helix</keyword>
<sequence>MTGVVTQRLSGDSFDWDTRGPRRTDAPSVIENHEPCGGGTGPHDTMKTSLQVLRCQLLSLLAILAVPVGLASSTQDLYPSRKPQDPVSMAAAHNDPGNLFPATSEWQPEGSSSGGGAWSPQGGSVPIIVRPTVAHGSWGWHLTHHSRLGLTSTAPGQHDHTHAVATVSSRAVSPAPNVKQDPAQDSFNAVKLAQSLLSNIPKPVHSLGSLNADGGLAHGSVSVNRAHGTDSFAVNQDPPSSAGPHSEFPPATSPLSNRGDTLRPEVGGGPVPKDTQGSMDGKVEEPTDPSHQDVTTELQLSFLSSSAADSAPDQMLRERAEAAPSRTHTITARQVQSPDEEPTNELNREPTENLPDNPPSLDAAYPTPSTLTPGSLTQVPGPLFTNATITRDTATLETSSEGGSLLISYVNTTDDAHHIPGSPLGNLTFYNGSVAGIPDEEPSQWNSSSLTEPPSTASGNFLNRLVPATTRDPWGPGNGSGPTLGSPLSRATICLSKMDIVWIVLAISVPVSSCSVLLTICCMRRKKKSSNQENNLSYWNNAITMDYFNRHAVELPREITSLDNAEEQETCLPPNGDYSDSGVVLVNPFCQETLFINREKDCDI</sequence>